<dbReference type="PANTHER" id="PTHR46015:SF1">
    <property type="entry name" value="HOMOCYSTEINE S-METHYLTRANSFERASE-LIKE ISOFORM 1"/>
    <property type="match status" value="1"/>
</dbReference>
<protein>
    <recommendedName>
        <fullName evidence="5">S-methylmethionine:homocysteine methyltransferase</fullName>
    </recommendedName>
</protein>
<evidence type="ECO:0000256" key="3">
    <source>
        <dbReference type="ARBA" id="ARBA00022723"/>
    </source>
</evidence>
<dbReference type="PROSITE" id="PS50970">
    <property type="entry name" value="HCY"/>
    <property type="match status" value="1"/>
</dbReference>
<proteinExistence type="predicted"/>
<keyword evidence="10" id="KW-1185">Reference proteome</keyword>
<dbReference type="NCBIfam" id="NF007020">
    <property type="entry name" value="PRK09485.1"/>
    <property type="match status" value="1"/>
</dbReference>
<comment type="caution">
    <text evidence="9">The sequence shown here is derived from an EMBL/GenBank/DDBJ whole genome shotgun (WGS) entry which is preliminary data.</text>
</comment>
<dbReference type="PIRSF" id="PIRSF037505">
    <property type="entry name" value="Betaine_HMT"/>
    <property type="match status" value="1"/>
</dbReference>
<evidence type="ECO:0000313" key="9">
    <source>
        <dbReference type="EMBL" id="MVU82507.1"/>
    </source>
</evidence>
<evidence type="ECO:0000313" key="10">
    <source>
        <dbReference type="Proteomes" id="UP000466794"/>
    </source>
</evidence>
<dbReference type="GO" id="GO:0032259">
    <property type="term" value="P:methylation"/>
    <property type="evidence" value="ECO:0007669"/>
    <property type="project" value="UniProtKB-KW"/>
</dbReference>
<feature type="binding site" evidence="7">
    <location>
        <position position="271"/>
    </location>
    <ligand>
        <name>Zn(2+)</name>
        <dbReference type="ChEBI" id="CHEBI:29105"/>
    </ligand>
</feature>
<evidence type="ECO:0000256" key="5">
    <source>
        <dbReference type="ARBA" id="ARBA00076752"/>
    </source>
</evidence>
<name>A0A7K1V7J4_9NOCA</name>
<sequence>MLISDGGLATELEARGHDLSDALWSARLLLDAPEEIRAVHAAYFRAGAMIATTASYQASFEGFEARGIDRAQGVRLLRRGVELARAAREEFEDGRRRWVAASIGPYGAALADGSEYRGRYGLSIAQLKRWHLPRLSVLAESGADVLALETIPDIDEAEALAGLLDGSGVPAWLSFTIDGSRTRAGQPLRAAFAIAAQVPEIVAVGVNCCAPADVAAAVRLAREVSGKPVIVYPNSGEGWDADRCCWTGESRFSVGEVGEWARLGAAIVGGCCRVRPADIERLAAAVAVG</sequence>
<evidence type="ECO:0000256" key="4">
    <source>
        <dbReference type="ARBA" id="ARBA00022833"/>
    </source>
</evidence>
<evidence type="ECO:0000256" key="6">
    <source>
        <dbReference type="PIRSR" id="PIRSR037505-2"/>
    </source>
</evidence>
<dbReference type="Gene3D" id="3.20.20.330">
    <property type="entry name" value="Homocysteine-binding-like domain"/>
    <property type="match status" value="1"/>
</dbReference>
<dbReference type="GO" id="GO:0008898">
    <property type="term" value="F:S-adenosylmethionine-homocysteine S-methyltransferase activity"/>
    <property type="evidence" value="ECO:0007669"/>
    <property type="project" value="TreeGrafter"/>
</dbReference>
<organism evidence="9 10">
    <name type="scientific">Nocardia terrae</name>
    <dbReference type="NCBI Taxonomy" id="2675851"/>
    <lineage>
        <taxon>Bacteria</taxon>
        <taxon>Bacillati</taxon>
        <taxon>Actinomycetota</taxon>
        <taxon>Actinomycetes</taxon>
        <taxon>Mycobacteriales</taxon>
        <taxon>Nocardiaceae</taxon>
        <taxon>Nocardia</taxon>
    </lineage>
</organism>
<dbReference type="SUPFAM" id="SSF82282">
    <property type="entry name" value="Homocysteine S-methyltransferase"/>
    <property type="match status" value="1"/>
</dbReference>
<evidence type="ECO:0000256" key="7">
    <source>
        <dbReference type="PROSITE-ProRule" id="PRU00333"/>
    </source>
</evidence>
<comment type="cofactor">
    <cofactor evidence="6">
        <name>Zn(2+)</name>
        <dbReference type="ChEBI" id="CHEBI:29105"/>
    </cofactor>
    <text evidence="6">Binds 1 zinc ion per subunit.</text>
</comment>
<feature type="binding site" evidence="6 7">
    <location>
        <position position="208"/>
    </location>
    <ligand>
        <name>Zn(2+)</name>
        <dbReference type="ChEBI" id="CHEBI:29105"/>
    </ligand>
</feature>
<reference evidence="9 10" key="1">
    <citation type="submission" date="2019-12" db="EMBL/GenBank/DDBJ databases">
        <title>Nocardia sp. nov. ET3-3 isolated from soil.</title>
        <authorList>
            <person name="Kanchanasin P."/>
            <person name="Tanasupawat S."/>
            <person name="Yuki M."/>
            <person name="Kudo T."/>
        </authorList>
    </citation>
    <scope>NUCLEOTIDE SEQUENCE [LARGE SCALE GENOMIC DNA]</scope>
    <source>
        <strain evidence="9 10">ET3-3</strain>
    </source>
</reference>
<dbReference type="InterPro" id="IPR003726">
    <property type="entry name" value="HCY_dom"/>
</dbReference>
<evidence type="ECO:0000256" key="1">
    <source>
        <dbReference type="ARBA" id="ARBA00022603"/>
    </source>
</evidence>
<dbReference type="Proteomes" id="UP000466794">
    <property type="component" value="Unassembled WGS sequence"/>
</dbReference>
<dbReference type="Pfam" id="PF02574">
    <property type="entry name" value="S-methyl_trans"/>
    <property type="match status" value="1"/>
</dbReference>
<dbReference type="InterPro" id="IPR051486">
    <property type="entry name" value="Hcy_S-methyltransferase"/>
</dbReference>
<evidence type="ECO:0000259" key="8">
    <source>
        <dbReference type="PROSITE" id="PS50970"/>
    </source>
</evidence>
<dbReference type="FunFam" id="3.20.20.330:FF:000002">
    <property type="entry name" value="Homocysteine S-methyltransferase"/>
    <property type="match status" value="1"/>
</dbReference>
<dbReference type="InterPro" id="IPR036589">
    <property type="entry name" value="HCY_dom_sf"/>
</dbReference>
<dbReference type="PANTHER" id="PTHR46015">
    <property type="entry name" value="ZGC:172121"/>
    <property type="match status" value="1"/>
</dbReference>
<accession>A0A7K1V7J4</accession>
<keyword evidence="4 6" id="KW-0862">Zinc</keyword>
<evidence type="ECO:0000256" key="2">
    <source>
        <dbReference type="ARBA" id="ARBA00022679"/>
    </source>
</evidence>
<feature type="domain" description="Hcy-binding" evidence="8">
    <location>
        <begin position="1"/>
        <end position="286"/>
    </location>
</feature>
<dbReference type="GO" id="GO:0033528">
    <property type="term" value="P:S-methylmethionine cycle"/>
    <property type="evidence" value="ECO:0007669"/>
    <property type="project" value="TreeGrafter"/>
</dbReference>
<gene>
    <name evidence="9" type="primary">mmuM</name>
    <name evidence="9" type="ORF">GPX89_35415</name>
</gene>
<keyword evidence="3 6" id="KW-0479">Metal-binding</keyword>
<dbReference type="GO" id="GO:0008270">
    <property type="term" value="F:zinc ion binding"/>
    <property type="evidence" value="ECO:0007669"/>
    <property type="project" value="InterPro"/>
</dbReference>
<dbReference type="EMBL" id="WRPP01000009">
    <property type="protein sequence ID" value="MVU82507.1"/>
    <property type="molecule type" value="Genomic_DNA"/>
</dbReference>
<dbReference type="GO" id="GO:0009086">
    <property type="term" value="P:methionine biosynthetic process"/>
    <property type="evidence" value="ECO:0007669"/>
    <property type="project" value="InterPro"/>
</dbReference>
<keyword evidence="2 7" id="KW-0808">Transferase</keyword>
<dbReference type="InterPro" id="IPR017226">
    <property type="entry name" value="BHMT-like"/>
</dbReference>
<dbReference type="AlphaFoldDB" id="A0A7K1V7J4"/>
<keyword evidence="1 7" id="KW-0489">Methyltransferase</keyword>
<feature type="binding site" evidence="7">
    <location>
        <position position="272"/>
    </location>
    <ligand>
        <name>Zn(2+)</name>
        <dbReference type="ChEBI" id="CHEBI:29105"/>
    </ligand>
</feature>